<evidence type="ECO:0000313" key="1">
    <source>
        <dbReference type="EMBL" id="MBB3967371.1"/>
    </source>
</evidence>
<gene>
    <name evidence="1" type="ORF">GGQ67_005071</name>
</gene>
<proteinExistence type="predicted"/>
<evidence type="ECO:0008006" key="3">
    <source>
        <dbReference type="Google" id="ProtNLM"/>
    </source>
</evidence>
<organism evidence="1 2">
    <name type="scientific">Rhizobium metallidurans</name>
    <dbReference type="NCBI Taxonomy" id="1265931"/>
    <lineage>
        <taxon>Bacteria</taxon>
        <taxon>Pseudomonadati</taxon>
        <taxon>Pseudomonadota</taxon>
        <taxon>Alphaproteobacteria</taxon>
        <taxon>Hyphomicrobiales</taxon>
        <taxon>Rhizobiaceae</taxon>
        <taxon>Rhizobium/Agrobacterium group</taxon>
        <taxon>Rhizobium</taxon>
    </lineage>
</organism>
<reference evidence="1 2" key="1">
    <citation type="submission" date="2020-08" db="EMBL/GenBank/DDBJ databases">
        <title>Genomic Encyclopedia of Type Strains, Phase IV (KMG-IV): sequencing the most valuable type-strain genomes for metagenomic binning, comparative biology and taxonomic classification.</title>
        <authorList>
            <person name="Goeker M."/>
        </authorList>
    </citation>
    <scope>NUCLEOTIDE SEQUENCE [LARGE SCALE GENOMIC DNA]</scope>
    <source>
        <strain evidence="1 2">DSM 26575</strain>
    </source>
</reference>
<sequence>MRLKARENPIDAEWRAIFGPRHEPARVIKKRTRHPTIPVNHPTKKAFRLGMIRARLPLMADHLTHLDVTPEVIRVAEYPFVLEYRRVREDGKVVTRTHIPDLAVLMSDGRVFVIDYEPINIQKRKGRQRVEARTRGLIEALEEKDAAYLLLDECSIHLQPRWGNVCEIWKHMHEKGQHPGIAEIRHQIMNGSLPATIGQLMARASPNVMTSRFADEPPEAARVKGEFNPTYTALMQLAAAGKVRLDHSMPLDIHSIVTRKV</sequence>
<dbReference type="SUPFAM" id="SSF111326">
    <property type="entry name" value="Urocanase"/>
    <property type="match status" value="1"/>
</dbReference>
<accession>A0A7W6D349</accession>
<dbReference type="RefSeq" id="WP_183902779.1">
    <property type="nucleotide sequence ID" value="NZ_JACIDW010000050.1"/>
</dbReference>
<dbReference type="InterPro" id="IPR036190">
    <property type="entry name" value="Urocanase_sf"/>
</dbReference>
<protein>
    <recommendedName>
        <fullName evidence="3">TnsA endonuclease N-terminal domain-containing protein</fullName>
    </recommendedName>
</protein>
<comment type="caution">
    <text evidence="1">The sequence shown here is derived from an EMBL/GenBank/DDBJ whole genome shotgun (WGS) entry which is preliminary data.</text>
</comment>
<dbReference type="Proteomes" id="UP000582090">
    <property type="component" value="Unassembled WGS sequence"/>
</dbReference>
<evidence type="ECO:0000313" key="2">
    <source>
        <dbReference type="Proteomes" id="UP000582090"/>
    </source>
</evidence>
<dbReference type="AlphaFoldDB" id="A0A7W6D349"/>
<dbReference type="EMBL" id="JACIDW010000050">
    <property type="protein sequence ID" value="MBB3967371.1"/>
    <property type="molecule type" value="Genomic_DNA"/>
</dbReference>
<keyword evidence="2" id="KW-1185">Reference proteome</keyword>
<name>A0A7W6D349_9HYPH</name>